<proteinExistence type="predicted"/>
<dbReference type="EMBL" id="CP009617">
    <property type="protein sequence ID" value="AIW18849.1"/>
    <property type="molecule type" value="Genomic_DNA"/>
</dbReference>
<evidence type="ECO:0000256" key="1">
    <source>
        <dbReference type="SAM" id="SignalP"/>
    </source>
</evidence>
<dbReference type="KEGG" id="vcy:IX92_07230"/>
<gene>
    <name evidence="2" type="ORF">IX92_07230</name>
</gene>
<dbReference type="NCBIfam" id="TIGR04179">
    <property type="entry name" value="rhombo_lipo"/>
    <property type="match status" value="1"/>
</dbReference>
<dbReference type="InterPro" id="IPR020008">
    <property type="entry name" value="GlyGly_CTERM"/>
</dbReference>
<protein>
    <submittedName>
        <fullName evidence="2">Delta endotoxin</fullName>
    </submittedName>
</protein>
<accession>A0AAN0SAR0</accession>
<feature type="signal peptide" evidence="1">
    <location>
        <begin position="1"/>
        <end position="23"/>
    </location>
</feature>
<dbReference type="PROSITE" id="PS51257">
    <property type="entry name" value="PROKAR_LIPOPROTEIN"/>
    <property type="match status" value="1"/>
</dbReference>
<sequence length="287" mass="32001">MKIVSFVFAFLFLLTGCSGLGQSEETASSSLVDFLYPNTKDYQEHQPTMPHLVLPINVGIAFVPSSNYSRLNLSAKRKHEILSKVRSEFMGLDYVSRIEIISDSYLKKGGGFENLKQISRLYDVQVMALVSYDQVARSSQNNAALLYWTIAGLYLIPGDQNTTQTFVDTAVFDINSSKLLFRAPGTSDVESLSTAVGLEETFHENSNEGFDLAVIDMVSNLNSELDMFKTRVKEENVADVSYSDEYSGGSFHWSILIFLTLCALLRKPSLLYKRSIYSKALNKGANV</sequence>
<dbReference type="AlphaFoldDB" id="A0AAN0SAR0"/>
<name>A0AAN0SAR0_9VIBR</name>
<dbReference type="Proteomes" id="UP000030081">
    <property type="component" value="Chromosome 1"/>
</dbReference>
<keyword evidence="3" id="KW-1185">Reference proteome</keyword>
<feature type="chain" id="PRO_5042888456" evidence="1">
    <location>
        <begin position="24"/>
        <end position="287"/>
    </location>
</feature>
<reference evidence="2 3" key="1">
    <citation type="submission" date="2014-10" db="EMBL/GenBank/DDBJ databases">
        <title>The Complete Genome Sequence for the Shellfish Pathogen Vibrio coralliilyticus RE98 Isolated from a Shellfish Hatchery.</title>
        <authorList>
            <person name="Richards G.P."/>
            <person name="Bono J.L."/>
            <person name="Watson M.A."/>
            <person name="Needleman D.S."/>
        </authorList>
    </citation>
    <scope>NUCLEOTIDE SEQUENCE [LARGE SCALE GENOMIC DNA]</scope>
    <source>
        <strain evidence="2 3">RE98</strain>
    </source>
</reference>
<dbReference type="InterPro" id="IPR026443">
    <property type="entry name" value="Rhombo_lipo"/>
</dbReference>
<evidence type="ECO:0000313" key="3">
    <source>
        <dbReference type="Proteomes" id="UP000030081"/>
    </source>
</evidence>
<keyword evidence="1" id="KW-0732">Signal</keyword>
<evidence type="ECO:0000313" key="2">
    <source>
        <dbReference type="EMBL" id="AIW18849.1"/>
    </source>
</evidence>
<organism evidence="2 3">
    <name type="scientific">Vibrio coralliilyticus</name>
    <dbReference type="NCBI Taxonomy" id="190893"/>
    <lineage>
        <taxon>Bacteria</taxon>
        <taxon>Pseudomonadati</taxon>
        <taxon>Pseudomonadota</taxon>
        <taxon>Gammaproteobacteria</taxon>
        <taxon>Vibrionales</taxon>
        <taxon>Vibrionaceae</taxon>
        <taxon>Vibrio</taxon>
    </lineage>
</organism>
<dbReference type="NCBIfam" id="TIGR03501">
    <property type="entry name" value="GlyGly_CTERM"/>
    <property type="match status" value="1"/>
</dbReference>
<dbReference type="RefSeq" id="WP_043008042.1">
    <property type="nucleotide sequence ID" value="NZ_CP009617.1"/>
</dbReference>